<dbReference type="SUPFAM" id="SSF55874">
    <property type="entry name" value="ATPase domain of HSP90 chaperone/DNA topoisomerase II/histidine kinase"/>
    <property type="match status" value="1"/>
</dbReference>
<keyword evidence="10" id="KW-0234">DNA repair</keyword>
<evidence type="ECO:0000256" key="13">
    <source>
        <dbReference type="ARBA" id="ARBA00071080"/>
    </source>
</evidence>
<dbReference type="GO" id="GO:0005524">
    <property type="term" value="F:ATP binding"/>
    <property type="evidence" value="ECO:0007669"/>
    <property type="project" value="UniProtKB-KW"/>
</dbReference>
<keyword evidence="7" id="KW-0227">DNA damage</keyword>
<sequence length="678" mass="76356">MNSAQVIRKLDETVVNRIAAGEIIHRPANALKEMIENSMDAHASTIQITVKGGGMKLLQIQDNGTGILKENLEIVCERFTTSKLEKFEDLSTIATYGFRGEALASISHVAHLTIVTKTVNEQCAYRASYEDSKLKALPKPCAGNQGTQITVEDLFYNVSTRRKALKSVAEEHNRIADIVGRYAIHNSHVGFTLKKQGESLADIRTPPNSTVVDNIRTIYGNTIARELLEVDAVDEMLKLKLKGYISNVNYSAKRHIMLLFINHRLVESTALKKAMEQVYSIYIPKNNHPFLYLSLELDPRNVDVNVHPTKHEVHFLHEDLVLEKIKSAVESKLLGCNTSRVFYTQARLPGASVPTETAIVEASKTYAHQMVRTDSSMQKLDKFYGSPATTDKPSASNTRSSDQAAGNSKEMASGLNNPHRVECRLTSILELRHDVEDNMHVGLRDLLKNSTFVGCVSPKQALIQHETKLFLCNTARLCEELFYQIMLYDFNNFGMIKFTNPLPIYEMALMALDDAESGWTEVDGPKTELAQSVQELLVEKGPMLDEYFSTVIDSDGNLCSLPLLLDQYNPSTCGLPLFLLHLSTGVVWDEEKSCFDSFCREIARFYSQQLESDYWADGHEGNLSQKDTDDSQDLRWVVEHVIYPALRRSFLPPKWFAEDATILQIANLPDLYKVFERC</sequence>
<dbReference type="SMART" id="SM01340">
    <property type="entry name" value="DNA_mis_repair"/>
    <property type="match status" value="1"/>
</dbReference>
<dbReference type="InterPro" id="IPR014721">
    <property type="entry name" value="Ribsml_uS5_D2-typ_fold_subgr"/>
</dbReference>
<dbReference type="GO" id="GO:0016887">
    <property type="term" value="F:ATP hydrolysis activity"/>
    <property type="evidence" value="ECO:0007669"/>
    <property type="project" value="InterPro"/>
</dbReference>
<dbReference type="GO" id="GO:0030983">
    <property type="term" value="F:mismatched DNA binding"/>
    <property type="evidence" value="ECO:0007669"/>
    <property type="project" value="InterPro"/>
</dbReference>
<dbReference type="CDD" id="cd16926">
    <property type="entry name" value="HATPase_MutL-MLH-PMS-like"/>
    <property type="match status" value="1"/>
</dbReference>
<keyword evidence="9" id="KW-0007">Acetylation</keyword>
<evidence type="ECO:0000256" key="10">
    <source>
        <dbReference type="ARBA" id="ARBA00023204"/>
    </source>
</evidence>
<evidence type="ECO:0000256" key="6">
    <source>
        <dbReference type="ARBA" id="ARBA00022741"/>
    </source>
</evidence>
<keyword evidence="8" id="KW-0067">ATP-binding</keyword>
<dbReference type="EMBL" id="FX985819">
    <property type="protein sequence ID" value="BBA93706.1"/>
    <property type="molecule type" value="mRNA"/>
</dbReference>
<protein>
    <recommendedName>
        <fullName evidence="14">DNA mismatch repair protein MLH1</fullName>
    </recommendedName>
    <alternativeName>
        <fullName evidence="13">DNA mismatch repair protein Mlh1</fullName>
    </alternativeName>
    <alternativeName>
        <fullName evidence="15">MutL protein homolog 1</fullName>
    </alternativeName>
</protein>
<feature type="region of interest" description="Disordered" evidence="16">
    <location>
        <begin position="382"/>
        <end position="416"/>
    </location>
</feature>
<name>A0A2Z5TRH0_9NEOP</name>
<dbReference type="PANTHER" id="PTHR10073">
    <property type="entry name" value="DNA MISMATCH REPAIR PROTEIN MLH, PMS, MUTL"/>
    <property type="match status" value="1"/>
</dbReference>
<feature type="domain" description="DNA mismatch repair protein S5" evidence="17">
    <location>
        <begin position="215"/>
        <end position="334"/>
    </location>
</feature>
<dbReference type="NCBIfam" id="TIGR00585">
    <property type="entry name" value="mutl"/>
    <property type="match status" value="1"/>
</dbReference>
<dbReference type="InterPro" id="IPR038973">
    <property type="entry name" value="MutL/Mlh/Pms-like"/>
</dbReference>
<evidence type="ECO:0000256" key="16">
    <source>
        <dbReference type="SAM" id="MobiDB-lite"/>
    </source>
</evidence>
<dbReference type="FunFam" id="3.30.565.10:FF:000034">
    <property type="entry name" value="DNA mismatch repair protein mlh1, putative"/>
    <property type="match status" value="1"/>
</dbReference>
<evidence type="ECO:0000256" key="8">
    <source>
        <dbReference type="ARBA" id="ARBA00022840"/>
    </source>
</evidence>
<evidence type="ECO:0000256" key="11">
    <source>
        <dbReference type="ARBA" id="ARBA00023242"/>
    </source>
</evidence>
<dbReference type="PROSITE" id="PS00058">
    <property type="entry name" value="DNA_MISMATCH_REPAIR_1"/>
    <property type="match status" value="1"/>
</dbReference>
<evidence type="ECO:0000256" key="12">
    <source>
        <dbReference type="ARBA" id="ARBA00023306"/>
    </source>
</evidence>
<reference evidence="18" key="2">
    <citation type="submission" date="2017-10" db="EMBL/GenBank/DDBJ databases">
        <title>High Expression of DNA Repair Genes in Long-Lived Termite King.</title>
        <authorList>
            <person name="Tasaki E."/>
            <person name="Mitaka Y."/>
            <person name="Nozaki T."/>
            <person name="Kobayashi K."/>
            <person name="Matsuura K."/>
            <person name="Iuchi Y."/>
        </authorList>
    </citation>
    <scope>NUCLEOTIDE SEQUENCE</scope>
</reference>
<comment type="similarity">
    <text evidence="3">Belongs to the DNA mismatch repair MutL/HexB family.</text>
</comment>
<keyword evidence="5" id="KW-0597">Phosphoprotein</keyword>
<dbReference type="PANTHER" id="PTHR10073:SF12">
    <property type="entry name" value="DNA MISMATCH REPAIR PROTEIN MLH1"/>
    <property type="match status" value="1"/>
</dbReference>
<evidence type="ECO:0000256" key="15">
    <source>
        <dbReference type="ARBA" id="ARBA00082865"/>
    </source>
</evidence>
<evidence type="ECO:0000256" key="9">
    <source>
        <dbReference type="ARBA" id="ARBA00022990"/>
    </source>
</evidence>
<dbReference type="InterPro" id="IPR014762">
    <property type="entry name" value="DNA_mismatch_repair_CS"/>
</dbReference>
<dbReference type="FunFam" id="3.30.230.10:FF:000014">
    <property type="entry name" value="DNA mismatch repair protein Mlh1"/>
    <property type="match status" value="1"/>
</dbReference>
<proteinExistence type="evidence at transcript level"/>
<dbReference type="GO" id="GO:0005694">
    <property type="term" value="C:chromosome"/>
    <property type="evidence" value="ECO:0007669"/>
    <property type="project" value="UniProtKB-SubCell"/>
</dbReference>
<dbReference type="Gene3D" id="3.30.230.10">
    <property type="match status" value="1"/>
</dbReference>
<dbReference type="GO" id="GO:0031981">
    <property type="term" value="C:nuclear lumen"/>
    <property type="evidence" value="ECO:0007669"/>
    <property type="project" value="UniProtKB-ARBA"/>
</dbReference>
<dbReference type="InterPro" id="IPR036890">
    <property type="entry name" value="HATPase_C_sf"/>
</dbReference>
<organism evidence="18">
    <name type="scientific">Reticulitermes speratus</name>
    <dbReference type="NCBI Taxonomy" id="60591"/>
    <lineage>
        <taxon>Eukaryota</taxon>
        <taxon>Metazoa</taxon>
        <taxon>Ecdysozoa</taxon>
        <taxon>Arthropoda</taxon>
        <taxon>Hexapoda</taxon>
        <taxon>Insecta</taxon>
        <taxon>Pterygota</taxon>
        <taxon>Neoptera</taxon>
        <taxon>Polyneoptera</taxon>
        <taxon>Dictyoptera</taxon>
        <taxon>Blattodea</taxon>
        <taxon>Blattoidea</taxon>
        <taxon>Termitoidae</taxon>
        <taxon>Rhinotermitidae</taxon>
        <taxon>Reticulitermes</taxon>
        <taxon>Frontotermes</taxon>
    </lineage>
</organism>
<gene>
    <name evidence="18" type="primary">RsMLH1</name>
</gene>
<feature type="compositionally biased region" description="Polar residues" evidence="16">
    <location>
        <begin position="387"/>
        <end position="406"/>
    </location>
</feature>
<reference evidence="18" key="1">
    <citation type="journal article" date="2016" name="PLoS ONE">
        <title>Caste-Specific and Sex-Specific Expression of Chemoreceptor Genes in a Termite.</title>
        <authorList>
            <person name="Mitaka Y."/>
            <person name="Kobayashi K."/>
            <person name="Mikheyev A."/>
            <person name="Tin M.M.Y."/>
            <person name="Watanabe Y."/>
            <person name="Matsuura K."/>
        </authorList>
    </citation>
    <scope>NUCLEOTIDE SEQUENCE</scope>
</reference>
<dbReference type="InterPro" id="IPR013507">
    <property type="entry name" value="DNA_mismatch_S5_2-like"/>
</dbReference>
<dbReference type="Gene3D" id="3.30.565.10">
    <property type="entry name" value="Histidine kinase-like ATPase, C-terminal domain"/>
    <property type="match status" value="1"/>
</dbReference>
<evidence type="ECO:0000256" key="14">
    <source>
        <dbReference type="ARBA" id="ARBA00072852"/>
    </source>
</evidence>
<dbReference type="GO" id="GO:0032389">
    <property type="term" value="C:MutLalpha complex"/>
    <property type="evidence" value="ECO:0007669"/>
    <property type="project" value="TreeGrafter"/>
</dbReference>
<dbReference type="InterPro" id="IPR002099">
    <property type="entry name" value="MutL/Mlh/PMS"/>
</dbReference>
<keyword evidence="11" id="KW-0539">Nucleus</keyword>
<dbReference type="Pfam" id="PF13589">
    <property type="entry name" value="HATPase_c_3"/>
    <property type="match status" value="1"/>
</dbReference>
<dbReference type="InterPro" id="IPR032189">
    <property type="entry name" value="Mlh1_C"/>
</dbReference>
<dbReference type="GO" id="GO:0140664">
    <property type="term" value="F:ATP-dependent DNA damage sensor activity"/>
    <property type="evidence" value="ECO:0007669"/>
    <property type="project" value="InterPro"/>
</dbReference>
<dbReference type="Pfam" id="PF16413">
    <property type="entry name" value="Mlh1_C"/>
    <property type="match status" value="1"/>
</dbReference>
<evidence type="ECO:0000256" key="4">
    <source>
        <dbReference type="ARBA" id="ARBA00022454"/>
    </source>
</evidence>
<dbReference type="AlphaFoldDB" id="A0A2Z5TRH0"/>
<keyword evidence="6" id="KW-0547">Nucleotide-binding</keyword>
<dbReference type="Pfam" id="PF01119">
    <property type="entry name" value="DNA_mis_repair"/>
    <property type="match status" value="1"/>
</dbReference>
<evidence type="ECO:0000256" key="2">
    <source>
        <dbReference type="ARBA" id="ARBA00004286"/>
    </source>
</evidence>
<dbReference type="CDD" id="cd03483">
    <property type="entry name" value="MutL_Trans_MLH1"/>
    <property type="match status" value="1"/>
</dbReference>
<accession>A0A2Z5TRH0</accession>
<keyword evidence="4" id="KW-0158">Chromosome</keyword>
<dbReference type="SUPFAM" id="SSF54211">
    <property type="entry name" value="Ribosomal protein S5 domain 2-like"/>
    <property type="match status" value="1"/>
</dbReference>
<dbReference type="GO" id="GO:0006298">
    <property type="term" value="P:mismatch repair"/>
    <property type="evidence" value="ECO:0007669"/>
    <property type="project" value="InterPro"/>
</dbReference>
<evidence type="ECO:0000313" key="18">
    <source>
        <dbReference type="EMBL" id="BBA93706.1"/>
    </source>
</evidence>
<evidence type="ECO:0000256" key="1">
    <source>
        <dbReference type="ARBA" id="ARBA00004123"/>
    </source>
</evidence>
<keyword evidence="12" id="KW-0131">Cell cycle</keyword>
<evidence type="ECO:0000256" key="7">
    <source>
        <dbReference type="ARBA" id="ARBA00022763"/>
    </source>
</evidence>
<evidence type="ECO:0000256" key="3">
    <source>
        <dbReference type="ARBA" id="ARBA00006082"/>
    </source>
</evidence>
<evidence type="ECO:0000259" key="17">
    <source>
        <dbReference type="SMART" id="SM01340"/>
    </source>
</evidence>
<evidence type="ECO:0000256" key="5">
    <source>
        <dbReference type="ARBA" id="ARBA00022553"/>
    </source>
</evidence>
<dbReference type="InterPro" id="IPR020568">
    <property type="entry name" value="Ribosomal_Su5_D2-typ_SF"/>
</dbReference>
<comment type="subcellular location">
    <subcellularLocation>
        <location evidence="2">Chromosome</location>
    </subcellularLocation>
    <subcellularLocation>
        <location evidence="1">Nucleus</location>
    </subcellularLocation>
</comment>